<keyword evidence="3" id="KW-1185">Reference proteome</keyword>
<dbReference type="Proteomes" id="UP001501321">
    <property type="component" value="Unassembled WGS sequence"/>
</dbReference>
<keyword evidence="1" id="KW-1133">Transmembrane helix</keyword>
<comment type="caution">
    <text evidence="2">The sequence shown here is derived from an EMBL/GenBank/DDBJ whole genome shotgun (WGS) entry which is preliminary data.</text>
</comment>
<evidence type="ECO:0000313" key="2">
    <source>
        <dbReference type="EMBL" id="GAA4503827.1"/>
    </source>
</evidence>
<dbReference type="EMBL" id="BAABFC010000028">
    <property type="protein sequence ID" value="GAA4503827.1"/>
    <property type="molecule type" value="Genomic_DNA"/>
</dbReference>
<keyword evidence="1" id="KW-0812">Transmembrane</keyword>
<feature type="transmembrane region" description="Helical" evidence="1">
    <location>
        <begin position="31"/>
        <end position="50"/>
    </location>
</feature>
<evidence type="ECO:0008006" key="4">
    <source>
        <dbReference type="Google" id="ProtNLM"/>
    </source>
</evidence>
<feature type="transmembrane region" description="Helical" evidence="1">
    <location>
        <begin position="7"/>
        <end position="25"/>
    </location>
</feature>
<accession>A0ABP8QJ10</accession>
<gene>
    <name evidence="2" type="ORF">GCM10023095_30670</name>
</gene>
<protein>
    <recommendedName>
        <fullName evidence="4">DUF2933 domain-containing protein</fullName>
    </recommendedName>
</protein>
<proteinExistence type="predicted"/>
<organism evidence="2 3">
    <name type="scientific">Pseudaeromonas paramecii</name>
    <dbReference type="NCBI Taxonomy" id="2138166"/>
    <lineage>
        <taxon>Bacteria</taxon>
        <taxon>Pseudomonadati</taxon>
        <taxon>Pseudomonadota</taxon>
        <taxon>Gammaproteobacteria</taxon>
        <taxon>Aeromonadales</taxon>
        <taxon>Aeromonadaceae</taxon>
        <taxon>Pseudaeromonas</taxon>
    </lineage>
</organism>
<name>A0ABP8QJ10_9GAMM</name>
<dbReference type="RefSeq" id="WP_345014705.1">
    <property type="nucleotide sequence ID" value="NZ_BAABFC010000028.1"/>
</dbReference>
<reference evidence="3" key="1">
    <citation type="journal article" date="2019" name="Int. J. Syst. Evol. Microbiol.">
        <title>The Global Catalogue of Microorganisms (GCM) 10K type strain sequencing project: providing services to taxonomists for standard genome sequencing and annotation.</title>
        <authorList>
            <consortium name="The Broad Institute Genomics Platform"/>
            <consortium name="The Broad Institute Genome Sequencing Center for Infectious Disease"/>
            <person name="Wu L."/>
            <person name="Ma J."/>
        </authorList>
    </citation>
    <scope>NUCLEOTIDE SEQUENCE [LARGE SCALE GENOMIC DNA]</scope>
    <source>
        <strain evidence="3">JCM 32226</strain>
    </source>
</reference>
<sequence>MTLTPVCKALLAYGLITLLALALLWWQLGGILPGLLLMGVVMGLLHLVALRHAQAAAAEEEEPPCDRSL</sequence>
<keyword evidence="1" id="KW-0472">Membrane</keyword>
<evidence type="ECO:0000256" key="1">
    <source>
        <dbReference type="SAM" id="Phobius"/>
    </source>
</evidence>
<evidence type="ECO:0000313" key="3">
    <source>
        <dbReference type="Proteomes" id="UP001501321"/>
    </source>
</evidence>